<dbReference type="Pfam" id="PF00589">
    <property type="entry name" value="Phage_integrase"/>
    <property type="match status" value="1"/>
</dbReference>
<evidence type="ECO:0000256" key="2">
    <source>
        <dbReference type="ARBA" id="ARBA00022908"/>
    </source>
</evidence>
<protein>
    <submittedName>
        <fullName evidence="5">Integrase</fullName>
    </submittedName>
</protein>
<dbReference type="SUPFAM" id="SSF56349">
    <property type="entry name" value="DNA breaking-rejoining enzymes"/>
    <property type="match status" value="1"/>
</dbReference>
<dbReference type="Gene3D" id="1.10.443.10">
    <property type="entry name" value="Intergrase catalytic core"/>
    <property type="match status" value="1"/>
</dbReference>
<gene>
    <name evidence="5" type="ORF">IV50_GL000062</name>
</gene>
<dbReference type="EMBL" id="JQBM01000001">
    <property type="protein sequence ID" value="KRN46800.1"/>
    <property type="molecule type" value="Genomic_DNA"/>
</dbReference>
<dbReference type="InterPro" id="IPR004107">
    <property type="entry name" value="Integrase_SAM-like_N"/>
</dbReference>
<reference evidence="5 6" key="1">
    <citation type="journal article" date="2015" name="Genome Announc.">
        <title>Expanding the biotechnology potential of lactobacilli through comparative genomics of 213 strains and associated genera.</title>
        <authorList>
            <person name="Sun Z."/>
            <person name="Harris H.M."/>
            <person name="McCann A."/>
            <person name="Guo C."/>
            <person name="Argimon S."/>
            <person name="Zhang W."/>
            <person name="Yang X."/>
            <person name="Jeffery I.B."/>
            <person name="Cooney J.C."/>
            <person name="Kagawa T.F."/>
            <person name="Liu W."/>
            <person name="Song Y."/>
            <person name="Salvetti E."/>
            <person name="Wrobel A."/>
            <person name="Rasinkangas P."/>
            <person name="Parkhill J."/>
            <person name="Rea M.C."/>
            <person name="O'Sullivan O."/>
            <person name="Ritari J."/>
            <person name="Douillard F.P."/>
            <person name="Paul Ross R."/>
            <person name="Yang R."/>
            <person name="Briner A.E."/>
            <person name="Felis G.E."/>
            <person name="de Vos W.M."/>
            <person name="Barrangou R."/>
            <person name="Klaenhammer T.R."/>
            <person name="Caufield P.W."/>
            <person name="Cui Y."/>
            <person name="Zhang H."/>
            <person name="O'Toole P.W."/>
        </authorList>
    </citation>
    <scope>NUCLEOTIDE SEQUENCE [LARGE SCALE GENOMIC DNA]</scope>
    <source>
        <strain evidence="5 6">DSM 20410</strain>
    </source>
</reference>
<dbReference type="PANTHER" id="PTHR30349:SF64">
    <property type="entry name" value="PROPHAGE INTEGRASE INTD-RELATED"/>
    <property type="match status" value="1"/>
</dbReference>
<evidence type="ECO:0000256" key="1">
    <source>
        <dbReference type="ARBA" id="ARBA00008857"/>
    </source>
</evidence>
<keyword evidence="3" id="KW-0238">DNA-binding</keyword>
<dbReference type="InterPro" id="IPR002104">
    <property type="entry name" value="Integrase_catalytic"/>
</dbReference>
<dbReference type="PROSITE" id="PS51898">
    <property type="entry name" value="TYR_RECOMBINASE"/>
    <property type="match status" value="1"/>
</dbReference>
<keyword evidence="4" id="KW-0233">DNA recombination</keyword>
<dbReference type="InterPro" id="IPR013762">
    <property type="entry name" value="Integrase-like_cat_sf"/>
</dbReference>
<comment type="similarity">
    <text evidence="1">Belongs to the 'phage' integrase family.</text>
</comment>
<accession>A0A0R2H1I3</accession>
<dbReference type="InterPro" id="IPR011010">
    <property type="entry name" value="DNA_brk_join_enz"/>
</dbReference>
<keyword evidence="2" id="KW-0229">DNA integration</keyword>
<proteinExistence type="inferred from homology"/>
<dbReference type="PANTHER" id="PTHR30349">
    <property type="entry name" value="PHAGE INTEGRASE-RELATED"/>
    <property type="match status" value="1"/>
</dbReference>
<evidence type="ECO:0000256" key="4">
    <source>
        <dbReference type="ARBA" id="ARBA00023172"/>
    </source>
</evidence>
<dbReference type="GO" id="GO:0006310">
    <property type="term" value="P:DNA recombination"/>
    <property type="evidence" value="ECO:0007669"/>
    <property type="project" value="UniProtKB-KW"/>
</dbReference>
<dbReference type="RefSeq" id="WP_057743425.1">
    <property type="nucleotide sequence ID" value="NZ_BJLU01000001.1"/>
</dbReference>
<dbReference type="InterPro" id="IPR050090">
    <property type="entry name" value="Tyrosine_recombinase_XerCD"/>
</dbReference>
<organism evidence="5 6">
    <name type="scientific">Weissella viridescens</name>
    <name type="common">Lactobacillus viridescens</name>
    <dbReference type="NCBI Taxonomy" id="1629"/>
    <lineage>
        <taxon>Bacteria</taxon>
        <taxon>Bacillati</taxon>
        <taxon>Bacillota</taxon>
        <taxon>Bacilli</taxon>
        <taxon>Lactobacillales</taxon>
        <taxon>Lactobacillaceae</taxon>
        <taxon>Weissella</taxon>
    </lineage>
</organism>
<dbReference type="AlphaFoldDB" id="A0A0R2H1I3"/>
<dbReference type="InterPro" id="IPR010998">
    <property type="entry name" value="Integrase_recombinase_N"/>
</dbReference>
<comment type="caution">
    <text evidence="5">The sequence shown here is derived from an EMBL/GenBank/DDBJ whole genome shotgun (WGS) entry which is preliminary data.</text>
</comment>
<dbReference type="PATRIC" id="fig|1629.5.peg.63"/>
<evidence type="ECO:0000313" key="5">
    <source>
        <dbReference type="EMBL" id="KRN46800.1"/>
    </source>
</evidence>
<evidence type="ECO:0000313" key="6">
    <source>
        <dbReference type="Proteomes" id="UP000051992"/>
    </source>
</evidence>
<evidence type="ECO:0000256" key="3">
    <source>
        <dbReference type="ARBA" id="ARBA00023125"/>
    </source>
</evidence>
<dbReference type="OrthoDB" id="9803188at2"/>
<name>A0A0R2H1I3_WEIVI</name>
<dbReference type="Gene3D" id="1.10.150.130">
    <property type="match status" value="1"/>
</dbReference>
<dbReference type="CDD" id="cd01189">
    <property type="entry name" value="INT_ICEBs1_C_like"/>
    <property type="match status" value="1"/>
</dbReference>
<dbReference type="Pfam" id="PF14659">
    <property type="entry name" value="Phage_int_SAM_3"/>
    <property type="match status" value="1"/>
</dbReference>
<dbReference type="Proteomes" id="UP000051992">
    <property type="component" value="Unassembled WGS sequence"/>
</dbReference>
<keyword evidence="6" id="KW-1185">Reference proteome</keyword>
<dbReference type="GO" id="GO:0003677">
    <property type="term" value="F:DNA binding"/>
    <property type="evidence" value="ECO:0007669"/>
    <property type="project" value="UniProtKB-KW"/>
</dbReference>
<sequence length="362" mass="41341">MASIEKRGSKYRAVVSYTDGNGIRRKASKTFPMKKEAVKWSAEMESKVKSGIDFMQGKILITDYYRQWVKNFKDKNIRESTRVRYTVWQQHVNELFENIPLNKLTTQIIQSKLDEFGETHLTSTVQQFTISLRSALKDAQIDGLIDRDIYSRLKPHGNDNGRKKAKKYLDEAEFFLLRDYLYDHTSDMPDEPALIIILVVLETGARFGEVYALQESDFDYTNNTVSITKSFSSAVKKITEPKNQSSIRTVSIPETLSEVVQNYFASQDGKRLMFNASSSSSAANYSLHKLTTKLGITNITFHGLRHSHVSYLLHNNIDINYISKRVGHANTTVTLSTYAHMLKEKELTQDKLALKVLGKGKK</sequence>
<dbReference type="GO" id="GO:0015074">
    <property type="term" value="P:DNA integration"/>
    <property type="evidence" value="ECO:0007669"/>
    <property type="project" value="UniProtKB-KW"/>
</dbReference>